<proteinExistence type="predicted"/>
<feature type="region of interest" description="Disordered" evidence="1">
    <location>
        <begin position="97"/>
        <end position="120"/>
    </location>
</feature>
<evidence type="ECO:0000313" key="4">
    <source>
        <dbReference type="Proteomes" id="UP001281410"/>
    </source>
</evidence>
<gene>
    <name evidence="3" type="ORF">Dsin_025634</name>
</gene>
<dbReference type="Pfam" id="PF13966">
    <property type="entry name" value="zf-RVT"/>
    <property type="match status" value="1"/>
</dbReference>
<accession>A0AAD9ZXB3</accession>
<sequence>MARSRSLVGDVTLFGSCTDALAWSFCLKGLFTVSSFRRCMEESTHLNSLDVKTMWQGTNPPKVELFVWKLLRGRIMVREVLHHFGVSRAVAQRLAPRRHRTSELRSPAPPKASSRCGDNPLAGGGEQRALGLGWCGPSVWGGGRSVVVLVDQ</sequence>
<name>A0AAD9ZXB3_9ROSI</name>
<evidence type="ECO:0000313" key="3">
    <source>
        <dbReference type="EMBL" id="KAK3194324.1"/>
    </source>
</evidence>
<evidence type="ECO:0000256" key="1">
    <source>
        <dbReference type="SAM" id="MobiDB-lite"/>
    </source>
</evidence>
<comment type="caution">
    <text evidence="3">The sequence shown here is derived from an EMBL/GenBank/DDBJ whole genome shotgun (WGS) entry which is preliminary data.</text>
</comment>
<dbReference type="InterPro" id="IPR026960">
    <property type="entry name" value="RVT-Znf"/>
</dbReference>
<dbReference type="AlphaFoldDB" id="A0AAD9ZXB3"/>
<keyword evidence="4" id="KW-1185">Reference proteome</keyword>
<protein>
    <recommendedName>
        <fullName evidence="2">Reverse transcriptase zinc-binding domain-containing protein</fullName>
    </recommendedName>
</protein>
<organism evidence="3 4">
    <name type="scientific">Dipteronia sinensis</name>
    <dbReference type="NCBI Taxonomy" id="43782"/>
    <lineage>
        <taxon>Eukaryota</taxon>
        <taxon>Viridiplantae</taxon>
        <taxon>Streptophyta</taxon>
        <taxon>Embryophyta</taxon>
        <taxon>Tracheophyta</taxon>
        <taxon>Spermatophyta</taxon>
        <taxon>Magnoliopsida</taxon>
        <taxon>eudicotyledons</taxon>
        <taxon>Gunneridae</taxon>
        <taxon>Pentapetalae</taxon>
        <taxon>rosids</taxon>
        <taxon>malvids</taxon>
        <taxon>Sapindales</taxon>
        <taxon>Sapindaceae</taxon>
        <taxon>Hippocastanoideae</taxon>
        <taxon>Acereae</taxon>
        <taxon>Dipteronia</taxon>
    </lineage>
</organism>
<dbReference type="Proteomes" id="UP001281410">
    <property type="component" value="Unassembled WGS sequence"/>
</dbReference>
<evidence type="ECO:0000259" key="2">
    <source>
        <dbReference type="Pfam" id="PF13966"/>
    </source>
</evidence>
<feature type="domain" description="Reverse transcriptase zinc-binding" evidence="2">
    <location>
        <begin position="31"/>
        <end position="87"/>
    </location>
</feature>
<dbReference type="EMBL" id="JANJYJ010000008">
    <property type="protein sequence ID" value="KAK3194324.1"/>
    <property type="molecule type" value="Genomic_DNA"/>
</dbReference>
<reference evidence="3" key="1">
    <citation type="journal article" date="2023" name="Plant J.">
        <title>Genome sequences and population genomics provide insights into the demographic history, inbreeding, and mutation load of two 'living fossil' tree species of Dipteronia.</title>
        <authorList>
            <person name="Feng Y."/>
            <person name="Comes H.P."/>
            <person name="Chen J."/>
            <person name="Zhu S."/>
            <person name="Lu R."/>
            <person name="Zhang X."/>
            <person name="Li P."/>
            <person name="Qiu J."/>
            <person name="Olsen K.M."/>
            <person name="Qiu Y."/>
        </authorList>
    </citation>
    <scope>NUCLEOTIDE SEQUENCE</scope>
    <source>
        <strain evidence="3">NBL</strain>
    </source>
</reference>